<keyword evidence="2" id="KW-0813">Transport</keyword>
<dbReference type="SUPFAM" id="SSF111369">
    <property type="entry name" value="HlyD-like secretion proteins"/>
    <property type="match status" value="1"/>
</dbReference>
<proteinExistence type="inferred from homology"/>
<dbReference type="PANTHER" id="PTHR30097">
    <property type="entry name" value="CATION EFFLUX SYSTEM PROTEIN CUSB"/>
    <property type="match status" value="1"/>
</dbReference>
<comment type="similarity">
    <text evidence="1">Belongs to the membrane fusion protein (MFP) (TC 8.A.1) family.</text>
</comment>
<evidence type="ECO:0000259" key="4">
    <source>
        <dbReference type="Pfam" id="PF25973"/>
    </source>
</evidence>
<dbReference type="GO" id="GO:0016020">
    <property type="term" value="C:membrane"/>
    <property type="evidence" value="ECO:0007669"/>
    <property type="project" value="InterPro"/>
</dbReference>
<feature type="domain" description="CusB-like beta-barrel" evidence="3">
    <location>
        <begin position="220"/>
        <end position="292"/>
    </location>
</feature>
<accession>A0A1I5Z2Y7</accession>
<dbReference type="STRING" id="1079859.SAMN04515674_1249"/>
<dbReference type="RefSeq" id="WP_092019853.1">
    <property type="nucleotide sequence ID" value="NZ_FOXH01000024.1"/>
</dbReference>
<organism evidence="5 6">
    <name type="scientific">Pseudarcicella hirudinis</name>
    <dbReference type="NCBI Taxonomy" id="1079859"/>
    <lineage>
        <taxon>Bacteria</taxon>
        <taxon>Pseudomonadati</taxon>
        <taxon>Bacteroidota</taxon>
        <taxon>Cytophagia</taxon>
        <taxon>Cytophagales</taxon>
        <taxon>Flectobacillaceae</taxon>
        <taxon>Pseudarcicella</taxon>
    </lineage>
</organism>
<dbReference type="GO" id="GO:0022857">
    <property type="term" value="F:transmembrane transporter activity"/>
    <property type="evidence" value="ECO:0007669"/>
    <property type="project" value="InterPro"/>
</dbReference>
<dbReference type="Pfam" id="PF25954">
    <property type="entry name" value="Beta-barrel_RND_2"/>
    <property type="match status" value="1"/>
</dbReference>
<dbReference type="GO" id="GO:0015679">
    <property type="term" value="P:plasma membrane copper ion transport"/>
    <property type="evidence" value="ECO:0007669"/>
    <property type="project" value="TreeGrafter"/>
</dbReference>
<evidence type="ECO:0000256" key="1">
    <source>
        <dbReference type="ARBA" id="ARBA00009477"/>
    </source>
</evidence>
<dbReference type="OrthoDB" id="9806939at2"/>
<protein>
    <submittedName>
        <fullName evidence="5">Membrane fusion protein, cobalt-zinc-cadmium efflux system</fullName>
    </submittedName>
</protein>
<dbReference type="EMBL" id="FOXH01000024">
    <property type="protein sequence ID" value="SFQ50833.1"/>
    <property type="molecule type" value="Genomic_DNA"/>
</dbReference>
<dbReference type="PANTHER" id="PTHR30097:SF4">
    <property type="entry name" value="SLR6042 PROTEIN"/>
    <property type="match status" value="1"/>
</dbReference>
<evidence type="ECO:0000313" key="6">
    <source>
        <dbReference type="Proteomes" id="UP000199306"/>
    </source>
</evidence>
<evidence type="ECO:0000256" key="2">
    <source>
        <dbReference type="ARBA" id="ARBA00022448"/>
    </source>
</evidence>
<evidence type="ECO:0000259" key="3">
    <source>
        <dbReference type="Pfam" id="PF25954"/>
    </source>
</evidence>
<reference evidence="5 6" key="1">
    <citation type="submission" date="2016-10" db="EMBL/GenBank/DDBJ databases">
        <authorList>
            <person name="de Groot N.N."/>
        </authorList>
    </citation>
    <scope>NUCLEOTIDE SEQUENCE [LARGE SCALE GENOMIC DNA]</scope>
    <source>
        <strain evidence="6">E92,LMG 26720,CCM 7988</strain>
    </source>
</reference>
<dbReference type="Pfam" id="PF25973">
    <property type="entry name" value="BSH_CzcB"/>
    <property type="match status" value="1"/>
</dbReference>
<dbReference type="Gene3D" id="2.40.50.100">
    <property type="match status" value="1"/>
</dbReference>
<gene>
    <name evidence="5" type="ORF">SAMN04515674_1249</name>
</gene>
<sequence length="366" mass="40385">MKLFNNILIISALSSMSLASCSTEKKEDVQEKKSAFELSQRLQKELVVVPAEAENVSSELQLTGKVVPFEQKQVKVSPLVDGVIEKLSANLGDFVKKDQILAIVHSSDVADVENQTVSSKSDLLTAQKNVQVQQDLYKSGLASEKDVTIAQNELLKAQGALRRANEVSGIYGVKNSFYTLKAPITGYVVDKNNSISEKMAYHEGDTGAFFTIADLSNVQVVANVYESDIAKIKIGYAARIKLLAYPDKIFTGKIDKISNALDPQTRTMQVRINIPNEGNLLKPEMFAQITIDYASNQKMVSIPAESIIFDKNKNFVIVYKSAKQVETREIQVAQNTKGKAYIFNGLTPGEMVMGKNQLMIYNALTQ</sequence>
<keyword evidence="6" id="KW-1185">Reference proteome</keyword>
<dbReference type="GO" id="GO:0060003">
    <property type="term" value="P:copper ion export"/>
    <property type="evidence" value="ECO:0007669"/>
    <property type="project" value="TreeGrafter"/>
</dbReference>
<dbReference type="InterPro" id="IPR051909">
    <property type="entry name" value="MFP_Cation_Efflux"/>
</dbReference>
<dbReference type="InterPro" id="IPR006143">
    <property type="entry name" value="RND_pump_MFP"/>
</dbReference>
<dbReference type="Gene3D" id="2.40.30.170">
    <property type="match status" value="1"/>
</dbReference>
<dbReference type="InterPro" id="IPR058647">
    <property type="entry name" value="BSH_CzcB-like"/>
</dbReference>
<feature type="domain" description="CzcB-like barrel-sandwich hybrid" evidence="4">
    <location>
        <begin position="73"/>
        <end position="200"/>
    </location>
</feature>
<name>A0A1I5Z2Y7_9BACT</name>
<dbReference type="AlphaFoldDB" id="A0A1I5Z2Y7"/>
<dbReference type="InterPro" id="IPR058792">
    <property type="entry name" value="Beta-barrel_RND_2"/>
</dbReference>
<evidence type="ECO:0000313" key="5">
    <source>
        <dbReference type="EMBL" id="SFQ50833.1"/>
    </source>
</evidence>
<dbReference type="PROSITE" id="PS51257">
    <property type="entry name" value="PROKAR_LIPOPROTEIN"/>
    <property type="match status" value="1"/>
</dbReference>
<dbReference type="GO" id="GO:0030313">
    <property type="term" value="C:cell envelope"/>
    <property type="evidence" value="ECO:0007669"/>
    <property type="project" value="TreeGrafter"/>
</dbReference>
<dbReference type="NCBIfam" id="TIGR01730">
    <property type="entry name" value="RND_mfp"/>
    <property type="match status" value="1"/>
</dbReference>
<dbReference type="Proteomes" id="UP000199306">
    <property type="component" value="Unassembled WGS sequence"/>
</dbReference>
<dbReference type="FunFam" id="2.40.30.170:FF:000010">
    <property type="entry name" value="Efflux RND transporter periplasmic adaptor subunit"/>
    <property type="match status" value="1"/>
</dbReference>
<dbReference type="Gene3D" id="2.40.420.20">
    <property type="match status" value="1"/>
</dbReference>